<sequence>MPRRSGGLRSGTHYKLRIKSRDKGAHNIAKQLQDFKKEDIVMIRTIANCHSGMPNSRFLGKQGKIVGKKGRCYAVSVLDGSKAKIVVAHPVHLQKLGGLAVQISKTNEGVV</sequence>
<comment type="caution">
    <text evidence="7">The sequence shown here is derived from an EMBL/GenBank/DDBJ whole genome shotgun (WGS) entry which is preliminary data.</text>
</comment>
<name>A0A2G9LJ56_HUBC1</name>
<dbReference type="GO" id="GO:0005840">
    <property type="term" value="C:ribosome"/>
    <property type="evidence" value="ECO:0007669"/>
    <property type="project" value="UniProtKB-KW"/>
</dbReference>
<evidence type="ECO:0000313" key="8">
    <source>
        <dbReference type="Proteomes" id="UP000229789"/>
    </source>
</evidence>
<proteinExistence type="inferred from homology"/>
<evidence type="ECO:0000313" key="7">
    <source>
        <dbReference type="EMBL" id="PIN66569.1"/>
    </source>
</evidence>
<dbReference type="EMBL" id="PCUF01000017">
    <property type="protein sequence ID" value="PIN66569.1"/>
    <property type="molecule type" value="Genomic_DNA"/>
</dbReference>
<dbReference type="HAMAP" id="MF_00369">
    <property type="entry name" value="Ribosomal_eL21"/>
    <property type="match status" value="1"/>
</dbReference>
<evidence type="ECO:0000256" key="1">
    <source>
        <dbReference type="ARBA" id="ARBA00008427"/>
    </source>
</evidence>
<evidence type="ECO:0000256" key="3">
    <source>
        <dbReference type="ARBA" id="ARBA00023274"/>
    </source>
</evidence>
<dbReference type="AlphaFoldDB" id="A0A2G9LJ56"/>
<accession>A0A2G9LJ56</accession>
<protein>
    <recommendedName>
        <fullName evidence="4 5">Large ribosomal subunit protein eL21</fullName>
    </recommendedName>
</protein>
<evidence type="ECO:0000256" key="6">
    <source>
        <dbReference type="SAM" id="MobiDB-lite"/>
    </source>
</evidence>
<dbReference type="InterPro" id="IPR022856">
    <property type="entry name" value="Ribosomal_eL21_arc"/>
</dbReference>
<dbReference type="GO" id="GO:1990904">
    <property type="term" value="C:ribonucleoprotein complex"/>
    <property type="evidence" value="ECO:0007669"/>
    <property type="project" value="UniProtKB-KW"/>
</dbReference>
<organism evidence="7 8">
    <name type="scientific">Huberarchaeum crystalense</name>
    <dbReference type="NCBI Taxonomy" id="2014257"/>
    <lineage>
        <taxon>Archaea</taxon>
        <taxon>Candidatus Huberarchaeota</taxon>
        <taxon>Candidatus Huberarchaeia</taxon>
        <taxon>Candidatus Huberarchaeales</taxon>
        <taxon>Candidatus Huberarchaeaceae</taxon>
        <taxon>Candidatus Huberarchaeum</taxon>
    </lineage>
</organism>
<dbReference type="InterPro" id="IPR008991">
    <property type="entry name" value="Translation_prot_SH3-like_sf"/>
</dbReference>
<dbReference type="Pfam" id="PF01157">
    <property type="entry name" value="Ribosomal_L21e"/>
    <property type="match status" value="1"/>
</dbReference>
<dbReference type="Gene3D" id="2.30.30.70">
    <property type="entry name" value="Ribosomal protein L21"/>
    <property type="match status" value="1"/>
</dbReference>
<comment type="similarity">
    <text evidence="1 5">Belongs to the eukaryotic ribosomal protein eL21 family.</text>
</comment>
<evidence type="ECO:0000256" key="5">
    <source>
        <dbReference type="HAMAP-Rule" id="MF_00369"/>
    </source>
</evidence>
<dbReference type="SUPFAM" id="SSF50104">
    <property type="entry name" value="Translation proteins SH3-like domain"/>
    <property type="match status" value="1"/>
</dbReference>
<evidence type="ECO:0000256" key="2">
    <source>
        <dbReference type="ARBA" id="ARBA00022980"/>
    </source>
</evidence>
<dbReference type="Proteomes" id="UP000229789">
    <property type="component" value="Unassembled WGS sequence"/>
</dbReference>
<dbReference type="InterPro" id="IPR001147">
    <property type="entry name" value="Ribosomal_eL21"/>
</dbReference>
<keyword evidence="2 5" id="KW-0689">Ribosomal protein</keyword>
<evidence type="ECO:0000256" key="4">
    <source>
        <dbReference type="ARBA" id="ARBA00035219"/>
    </source>
</evidence>
<reference evidence="7 8" key="1">
    <citation type="submission" date="2017-09" db="EMBL/GenBank/DDBJ databases">
        <title>Depth-based differentiation of microbial function through sediment-hosted aquifers and enrichment of novel symbionts in the deep terrestrial subsurface.</title>
        <authorList>
            <person name="Probst A.J."/>
            <person name="Ladd B."/>
            <person name="Jarett J.K."/>
            <person name="Geller-Mcgrath D.E."/>
            <person name="Sieber C.M."/>
            <person name="Emerson J.B."/>
            <person name="Anantharaman K."/>
            <person name="Thomas B.C."/>
            <person name="Malmstrom R."/>
            <person name="Stieglmeier M."/>
            <person name="Klingl A."/>
            <person name="Woyke T."/>
            <person name="Ryan C.M."/>
            <person name="Banfield J.F."/>
        </authorList>
    </citation>
    <scope>NUCLEOTIDE SEQUENCE [LARGE SCALE GENOMIC DNA]</scope>
    <source>
        <strain evidence="7">CG18_big_fil_WC_8_21_14_2_50_31_19</strain>
    </source>
</reference>
<dbReference type="GO" id="GO:0003735">
    <property type="term" value="F:structural constituent of ribosome"/>
    <property type="evidence" value="ECO:0007669"/>
    <property type="project" value="InterPro"/>
</dbReference>
<keyword evidence="3 5" id="KW-0687">Ribonucleoprotein</keyword>
<dbReference type="GO" id="GO:0006412">
    <property type="term" value="P:translation"/>
    <property type="evidence" value="ECO:0007669"/>
    <property type="project" value="UniProtKB-UniRule"/>
</dbReference>
<gene>
    <name evidence="5" type="primary">rpl21e</name>
    <name evidence="7" type="ORF">COW69_01560</name>
</gene>
<feature type="region of interest" description="Disordered" evidence="6">
    <location>
        <begin position="1"/>
        <end position="22"/>
    </location>
</feature>
<dbReference type="InterPro" id="IPR036948">
    <property type="entry name" value="Ribosomal_eL21_sf"/>
</dbReference>